<dbReference type="GO" id="GO:0006508">
    <property type="term" value="P:proteolysis"/>
    <property type="evidence" value="ECO:0007669"/>
    <property type="project" value="UniProtKB-KW"/>
</dbReference>
<feature type="non-terminal residue" evidence="6">
    <location>
        <position position="673"/>
    </location>
</feature>
<keyword evidence="2" id="KW-0863">Zinc-finger</keyword>
<dbReference type="PANTHER" id="PTHR42648">
    <property type="entry name" value="TRANSPOSASE, PUTATIVE-RELATED"/>
    <property type="match status" value="1"/>
</dbReference>
<dbReference type="SMART" id="SM00343">
    <property type="entry name" value="ZnF_C2HC"/>
    <property type="match status" value="1"/>
</dbReference>
<keyword evidence="1" id="KW-0378">Hydrolase</keyword>
<dbReference type="InterPro" id="IPR001878">
    <property type="entry name" value="Znf_CCHC"/>
</dbReference>
<evidence type="ECO:0000259" key="4">
    <source>
        <dbReference type="PROSITE" id="PS50158"/>
    </source>
</evidence>
<dbReference type="GO" id="GO:0008233">
    <property type="term" value="F:peptidase activity"/>
    <property type="evidence" value="ECO:0007669"/>
    <property type="project" value="UniProtKB-KW"/>
</dbReference>
<dbReference type="InterPro" id="IPR025724">
    <property type="entry name" value="GAG-pre-integrase_dom"/>
</dbReference>
<feature type="non-terminal residue" evidence="6">
    <location>
        <position position="1"/>
    </location>
</feature>
<proteinExistence type="predicted"/>
<evidence type="ECO:0000313" key="7">
    <source>
        <dbReference type="Proteomes" id="UP001153555"/>
    </source>
</evidence>
<dbReference type="OrthoDB" id="1289465at2759"/>
<keyword evidence="2" id="KW-0479">Metal-binding</keyword>
<gene>
    <name evidence="6" type="ORF">SHERM_23153</name>
</gene>
<dbReference type="InterPro" id="IPR001584">
    <property type="entry name" value="Integrase_cat-core"/>
</dbReference>
<dbReference type="InterPro" id="IPR039537">
    <property type="entry name" value="Retrotran_Ty1/copia-like"/>
</dbReference>
<keyword evidence="2" id="KW-0862">Zinc</keyword>
<evidence type="ECO:0000256" key="2">
    <source>
        <dbReference type="PROSITE-ProRule" id="PRU00047"/>
    </source>
</evidence>
<accession>A0A9N7N5R6</accession>
<dbReference type="InterPro" id="IPR012337">
    <property type="entry name" value="RNaseH-like_sf"/>
</dbReference>
<dbReference type="GO" id="GO:0003676">
    <property type="term" value="F:nucleic acid binding"/>
    <property type="evidence" value="ECO:0007669"/>
    <property type="project" value="InterPro"/>
</dbReference>
<organism evidence="6 7">
    <name type="scientific">Striga hermonthica</name>
    <name type="common">Purple witchweed</name>
    <name type="synonym">Buchnera hermonthica</name>
    <dbReference type="NCBI Taxonomy" id="68872"/>
    <lineage>
        <taxon>Eukaryota</taxon>
        <taxon>Viridiplantae</taxon>
        <taxon>Streptophyta</taxon>
        <taxon>Embryophyta</taxon>
        <taxon>Tracheophyta</taxon>
        <taxon>Spermatophyta</taxon>
        <taxon>Magnoliopsida</taxon>
        <taxon>eudicotyledons</taxon>
        <taxon>Gunneridae</taxon>
        <taxon>Pentapetalae</taxon>
        <taxon>asterids</taxon>
        <taxon>lamiids</taxon>
        <taxon>Lamiales</taxon>
        <taxon>Orobanchaceae</taxon>
        <taxon>Buchnereae</taxon>
        <taxon>Striga</taxon>
    </lineage>
</organism>
<dbReference type="Gene3D" id="4.10.60.10">
    <property type="entry name" value="Zinc finger, CCHC-type"/>
    <property type="match status" value="1"/>
</dbReference>
<dbReference type="GO" id="GO:0008270">
    <property type="term" value="F:zinc ion binding"/>
    <property type="evidence" value="ECO:0007669"/>
    <property type="project" value="UniProtKB-KW"/>
</dbReference>
<name>A0A9N7N5R6_STRHE</name>
<dbReference type="InterPro" id="IPR036397">
    <property type="entry name" value="RNaseH_sf"/>
</dbReference>
<dbReference type="SUPFAM" id="SSF57756">
    <property type="entry name" value="Retrovirus zinc finger-like domains"/>
    <property type="match status" value="1"/>
</dbReference>
<dbReference type="Pfam" id="PF00098">
    <property type="entry name" value="zf-CCHC"/>
    <property type="match status" value="1"/>
</dbReference>
<feature type="domain" description="CCHC-type" evidence="4">
    <location>
        <begin position="240"/>
        <end position="255"/>
    </location>
</feature>
<dbReference type="Pfam" id="PF00665">
    <property type="entry name" value="rve"/>
    <property type="match status" value="1"/>
</dbReference>
<evidence type="ECO:0000313" key="6">
    <source>
        <dbReference type="EMBL" id="CAA0827458.1"/>
    </source>
</evidence>
<evidence type="ECO:0000256" key="3">
    <source>
        <dbReference type="SAM" id="MobiDB-lite"/>
    </source>
</evidence>
<dbReference type="Proteomes" id="UP001153555">
    <property type="component" value="Unassembled WGS sequence"/>
</dbReference>
<dbReference type="EMBL" id="CACSLK010027751">
    <property type="protein sequence ID" value="CAA0827458.1"/>
    <property type="molecule type" value="Genomic_DNA"/>
</dbReference>
<dbReference type="Pfam" id="PF14223">
    <property type="entry name" value="Retrotran_gag_2"/>
    <property type="match status" value="1"/>
</dbReference>
<reference evidence="6" key="1">
    <citation type="submission" date="2019-12" db="EMBL/GenBank/DDBJ databases">
        <authorList>
            <person name="Scholes J."/>
        </authorList>
    </citation>
    <scope>NUCLEOTIDE SEQUENCE</scope>
</reference>
<keyword evidence="1" id="KW-0645">Protease</keyword>
<dbReference type="GO" id="GO:0015074">
    <property type="term" value="P:DNA integration"/>
    <property type="evidence" value="ECO:0007669"/>
    <property type="project" value="InterPro"/>
</dbReference>
<dbReference type="PROSITE" id="PS50994">
    <property type="entry name" value="INTEGRASE"/>
    <property type="match status" value="1"/>
</dbReference>
<feature type="region of interest" description="Disordered" evidence="3">
    <location>
        <begin position="194"/>
        <end position="232"/>
    </location>
</feature>
<keyword evidence="7" id="KW-1185">Reference proteome</keyword>
<protein>
    <submittedName>
        <fullName evidence="6">Uncharacterized mitochondrial protein AtMg00300</fullName>
    </submittedName>
</protein>
<dbReference type="Gene3D" id="3.30.420.10">
    <property type="entry name" value="Ribonuclease H-like superfamily/Ribonuclease H"/>
    <property type="match status" value="1"/>
</dbReference>
<dbReference type="InterPro" id="IPR054722">
    <property type="entry name" value="PolX-like_BBD"/>
</dbReference>
<dbReference type="PROSITE" id="PS50158">
    <property type="entry name" value="ZF_CCHC"/>
    <property type="match status" value="1"/>
</dbReference>
<evidence type="ECO:0000259" key="5">
    <source>
        <dbReference type="PROSITE" id="PS50994"/>
    </source>
</evidence>
<dbReference type="Pfam" id="PF13976">
    <property type="entry name" value="gag_pre-integrs"/>
    <property type="match status" value="1"/>
</dbReference>
<comment type="caution">
    <text evidence="6">The sequence shown here is derived from an EMBL/GenBank/DDBJ whole genome shotgun (WGS) entry which is preliminary data.</text>
</comment>
<feature type="compositionally biased region" description="Basic residues" evidence="3">
    <location>
        <begin position="202"/>
        <end position="214"/>
    </location>
</feature>
<feature type="domain" description="Integrase catalytic" evidence="5">
    <location>
        <begin position="461"/>
        <end position="652"/>
    </location>
</feature>
<sequence length="673" mass="75393">LTGPNYLDFMRNLDIVLVADEYKFVLTTPAPAPLSAQSTEEEREAHRKWHKADEMARCYILASMSNVLQQQHHTMPTAADMMLSLKKLFGEQDRATRFEAMRKIMSSVMPEGASVREHVLKMMGYLNEIDVLGGNIDGEAKIDIILHSLPKSYENFRLNAIMNKKDYTLAELLTNLVAAEGLMGRGSQAHVYVQAGPSSSKGGKKKKQVQKKSGRTSGSSGNGGSKAVAPSGGVMKPKGKCFKCNKTGHWKTDCPLKDVPGTSLTLVVETCFAACSTSSWVVDTGATDHVCYTLQGFLQRRQLSEGEITISLGNATRVAVVAVGDVHLSFSNSVLVLKNVLYVPSFRKNLILVPKLFLDGYSVIFNDNVLIMRNNSFICSGMLVNNIYTVTCAYHTVTEAHASSSLNKRNEPSQSNQTYLWHLRLGHVNLRRIQRLVGNGFLDSLQVEPFSVCESCLESKMTSRPFKAKGNKFNDVLELIHSDLCGPMSIQARCGFEYFVTFIDDYSRYGYIYFMCRKSECYDKFREFKAEAENRQGKSIKSLRSDCGGEYLSNEFRQYILMNGITSQLTALGTPKQNGVAERRNRTLLEMVRSMMSYASLPTSFWGYAYLLNFVPSKSVLKTPIELWSGRKTSLNHILIWGCPTHVLDKEADSWHLEQKYGCLSVTQREREV</sequence>
<dbReference type="InterPro" id="IPR036875">
    <property type="entry name" value="Znf_CCHC_sf"/>
</dbReference>
<dbReference type="Pfam" id="PF22936">
    <property type="entry name" value="Pol_BBD"/>
    <property type="match status" value="1"/>
</dbReference>
<dbReference type="PANTHER" id="PTHR42648:SF27">
    <property type="entry name" value="RNA-DIRECTED DNA POLYMERASE"/>
    <property type="match status" value="1"/>
</dbReference>
<dbReference type="AlphaFoldDB" id="A0A9N7N5R6"/>
<evidence type="ECO:0000256" key="1">
    <source>
        <dbReference type="ARBA" id="ARBA00022670"/>
    </source>
</evidence>
<dbReference type="SUPFAM" id="SSF53098">
    <property type="entry name" value="Ribonuclease H-like"/>
    <property type="match status" value="1"/>
</dbReference>